<protein>
    <submittedName>
        <fullName evidence="1">DUF3775 domain-containing protein</fullName>
    </submittedName>
</protein>
<dbReference type="Proteomes" id="UP000268623">
    <property type="component" value="Unassembled WGS sequence"/>
</dbReference>
<dbReference type="AlphaFoldDB" id="A0A3M9XJJ9"/>
<name>A0A3M9XJJ9_9HYPH</name>
<accession>A0A3M9XJJ9</accession>
<gene>
    <name evidence="1" type="ORF">D1O30_20985</name>
</gene>
<dbReference type="RefSeq" id="WP_123178017.1">
    <property type="nucleotide sequence ID" value="NZ_QWDD01000004.1"/>
</dbReference>
<comment type="caution">
    <text evidence="1">The sequence shown here is derived from an EMBL/GenBank/DDBJ whole genome shotgun (WGS) entry which is preliminary data.</text>
</comment>
<evidence type="ECO:0000313" key="1">
    <source>
        <dbReference type="EMBL" id="RNJ47925.1"/>
    </source>
</evidence>
<keyword evidence="2" id="KW-1185">Reference proteome</keyword>
<sequence length="138" mass="14699">MLKELTIDQARFIAILAKAARVQRDELLGNVAEKDLDAVQPGRGEHNPTAAFGFEPVPAGAPQISALRDAIATLSAAARCELYALMRMGQGHLGAKDLGRGTSEAHRIGDETISAVMIEDADLHDHIRKGLYEAGLSA</sequence>
<evidence type="ECO:0000313" key="2">
    <source>
        <dbReference type="Proteomes" id="UP000268623"/>
    </source>
</evidence>
<organism evidence="1 2">
    <name type="scientific">Methylocystis hirsuta</name>
    <dbReference type="NCBI Taxonomy" id="369798"/>
    <lineage>
        <taxon>Bacteria</taxon>
        <taxon>Pseudomonadati</taxon>
        <taxon>Pseudomonadota</taxon>
        <taxon>Alphaproteobacteria</taxon>
        <taxon>Hyphomicrobiales</taxon>
        <taxon>Methylocystaceae</taxon>
        <taxon>Methylocystis</taxon>
    </lineage>
</organism>
<dbReference type="Pfam" id="PF12616">
    <property type="entry name" value="DUF3775"/>
    <property type="match status" value="1"/>
</dbReference>
<dbReference type="EMBL" id="QWDD01000004">
    <property type="protein sequence ID" value="RNJ47925.1"/>
    <property type="molecule type" value="Genomic_DNA"/>
</dbReference>
<dbReference type="OrthoDB" id="5641374at2"/>
<proteinExistence type="predicted"/>
<reference evidence="1 2" key="1">
    <citation type="submission" date="2018-08" db="EMBL/GenBank/DDBJ databases">
        <title>Genome sequence of Methylocystis hirsuta CSC1, a methanotroph able to accumulate PHAs.</title>
        <authorList>
            <person name="Bordel S."/>
            <person name="Rodriguez E."/>
            <person name="Gancedo J."/>
            <person name="Munoz R."/>
        </authorList>
    </citation>
    <scope>NUCLEOTIDE SEQUENCE [LARGE SCALE GENOMIC DNA]</scope>
    <source>
        <strain evidence="1 2">CSC1</strain>
    </source>
</reference>
<dbReference type="InterPro" id="IPR022254">
    <property type="entry name" value="DUF3775"/>
</dbReference>